<keyword evidence="3" id="KW-1185">Reference proteome</keyword>
<dbReference type="Proteomes" id="UP000799428">
    <property type="component" value="Unassembled WGS sequence"/>
</dbReference>
<protein>
    <submittedName>
        <fullName evidence="2">Uncharacterized protein</fullName>
    </submittedName>
</protein>
<accession>A0A6G1K2R7</accession>
<dbReference type="EMBL" id="MU005775">
    <property type="protein sequence ID" value="KAF2706802.1"/>
    <property type="molecule type" value="Genomic_DNA"/>
</dbReference>
<sequence length="105" mass="12205">MGRWQMCTTVCLKTCRLRMGYWLGFVSCYGLIYYMCPGRESHRKRQRTWTWTCEGEREGGTRSASALLLTYNTTVQSTLIQSTLSGHIRGVWGWEVIYFLMTDGN</sequence>
<name>A0A6G1K2R7_9PLEO</name>
<gene>
    <name evidence="2" type="ORF">K504DRAFT_67013</name>
</gene>
<keyword evidence="1" id="KW-0472">Membrane</keyword>
<keyword evidence="1" id="KW-1133">Transmembrane helix</keyword>
<evidence type="ECO:0000313" key="2">
    <source>
        <dbReference type="EMBL" id="KAF2706802.1"/>
    </source>
</evidence>
<proteinExistence type="predicted"/>
<reference evidence="2" key="1">
    <citation type="journal article" date="2020" name="Stud. Mycol.">
        <title>101 Dothideomycetes genomes: a test case for predicting lifestyles and emergence of pathogens.</title>
        <authorList>
            <person name="Haridas S."/>
            <person name="Albert R."/>
            <person name="Binder M."/>
            <person name="Bloem J."/>
            <person name="Labutti K."/>
            <person name="Salamov A."/>
            <person name="Andreopoulos B."/>
            <person name="Baker S."/>
            <person name="Barry K."/>
            <person name="Bills G."/>
            <person name="Bluhm B."/>
            <person name="Cannon C."/>
            <person name="Castanera R."/>
            <person name="Culley D."/>
            <person name="Daum C."/>
            <person name="Ezra D."/>
            <person name="Gonzalez J."/>
            <person name="Henrissat B."/>
            <person name="Kuo A."/>
            <person name="Liang C."/>
            <person name="Lipzen A."/>
            <person name="Lutzoni F."/>
            <person name="Magnuson J."/>
            <person name="Mondo S."/>
            <person name="Nolan M."/>
            <person name="Ohm R."/>
            <person name="Pangilinan J."/>
            <person name="Park H.-J."/>
            <person name="Ramirez L."/>
            <person name="Alfaro M."/>
            <person name="Sun H."/>
            <person name="Tritt A."/>
            <person name="Yoshinaga Y."/>
            <person name="Zwiers L.-H."/>
            <person name="Turgeon B."/>
            <person name="Goodwin S."/>
            <person name="Spatafora J."/>
            <person name="Crous P."/>
            <person name="Grigoriev I."/>
        </authorList>
    </citation>
    <scope>NUCLEOTIDE SEQUENCE</scope>
    <source>
        <strain evidence="2">CBS 279.74</strain>
    </source>
</reference>
<evidence type="ECO:0000256" key="1">
    <source>
        <dbReference type="SAM" id="Phobius"/>
    </source>
</evidence>
<feature type="transmembrane region" description="Helical" evidence="1">
    <location>
        <begin position="20"/>
        <end position="36"/>
    </location>
</feature>
<dbReference type="AlphaFoldDB" id="A0A6G1K2R7"/>
<organism evidence="2 3">
    <name type="scientific">Pleomassaria siparia CBS 279.74</name>
    <dbReference type="NCBI Taxonomy" id="1314801"/>
    <lineage>
        <taxon>Eukaryota</taxon>
        <taxon>Fungi</taxon>
        <taxon>Dikarya</taxon>
        <taxon>Ascomycota</taxon>
        <taxon>Pezizomycotina</taxon>
        <taxon>Dothideomycetes</taxon>
        <taxon>Pleosporomycetidae</taxon>
        <taxon>Pleosporales</taxon>
        <taxon>Pleomassariaceae</taxon>
        <taxon>Pleomassaria</taxon>
    </lineage>
</organism>
<keyword evidence="1" id="KW-0812">Transmembrane</keyword>
<evidence type="ECO:0000313" key="3">
    <source>
        <dbReference type="Proteomes" id="UP000799428"/>
    </source>
</evidence>